<proteinExistence type="predicted"/>
<sequence>MDLKSYKKPFDKIPEPVQKPEFVGKDMGRSRNSTSASSFEAWTFDSDEEDNCMAKNTYRFKTRSPSTSTTALTSSNENFSHKCPTTLTNSVKKVEEAEKRKAKIKENLFCTVFDLEFQSDDENLDEEEEENDWLGTKIFEKKKKENFLKKKIVA</sequence>
<protein>
    <submittedName>
        <fullName evidence="2">Uncharacterized protein</fullName>
    </submittedName>
</protein>
<name>A0A9P6T4T6_9BASI</name>
<accession>A0A9P6T4T6</accession>
<evidence type="ECO:0000313" key="3">
    <source>
        <dbReference type="Proteomes" id="UP000886653"/>
    </source>
</evidence>
<evidence type="ECO:0000256" key="1">
    <source>
        <dbReference type="SAM" id="MobiDB-lite"/>
    </source>
</evidence>
<organism evidence="2 3">
    <name type="scientific">Cronartium quercuum f. sp. fusiforme G11</name>
    <dbReference type="NCBI Taxonomy" id="708437"/>
    <lineage>
        <taxon>Eukaryota</taxon>
        <taxon>Fungi</taxon>
        <taxon>Dikarya</taxon>
        <taxon>Basidiomycota</taxon>
        <taxon>Pucciniomycotina</taxon>
        <taxon>Pucciniomycetes</taxon>
        <taxon>Pucciniales</taxon>
        <taxon>Coleosporiaceae</taxon>
        <taxon>Cronartium</taxon>
    </lineage>
</organism>
<evidence type="ECO:0000313" key="2">
    <source>
        <dbReference type="EMBL" id="KAG0138982.1"/>
    </source>
</evidence>
<gene>
    <name evidence="2" type="ORF">CROQUDRAFT_608512</name>
</gene>
<keyword evidence="3" id="KW-1185">Reference proteome</keyword>
<feature type="compositionally biased region" description="Basic and acidic residues" evidence="1">
    <location>
        <begin position="1"/>
        <end position="14"/>
    </location>
</feature>
<comment type="caution">
    <text evidence="2">The sequence shown here is derived from an EMBL/GenBank/DDBJ whole genome shotgun (WGS) entry which is preliminary data.</text>
</comment>
<dbReference type="Proteomes" id="UP000886653">
    <property type="component" value="Unassembled WGS sequence"/>
</dbReference>
<reference evidence="2" key="1">
    <citation type="submission" date="2013-11" db="EMBL/GenBank/DDBJ databases">
        <title>Genome sequence of the fusiform rust pathogen reveals effectors for host alternation and coevolution with pine.</title>
        <authorList>
            <consortium name="DOE Joint Genome Institute"/>
            <person name="Smith K."/>
            <person name="Pendleton A."/>
            <person name="Kubisiak T."/>
            <person name="Anderson C."/>
            <person name="Salamov A."/>
            <person name="Aerts A."/>
            <person name="Riley R."/>
            <person name="Clum A."/>
            <person name="Lindquist E."/>
            <person name="Ence D."/>
            <person name="Campbell M."/>
            <person name="Kronenberg Z."/>
            <person name="Feau N."/>
            <person name="Dhillon B."/>
            <person name="Hamelin R."/>
            <person name="Burleigh J."/>
            <person name="Smith J."/>
            <person name="Yandell M."/>
            <person name="Nelson C."/>
            <person name="Grigoriev I."/>
            <person name="Davis J."/>
        </authorList>
    </citation>
    <scope>NUCLEOTIDE SEQUENCE</scope>
    <source>
        <strain evidence="2">G11</strain>
    </source>
</reference>
<dbReference type="AlphaFoldDB" id="A0A9P6T4T6"/>
<dbReference type="EMBL" id="MU168025">
    <property type="protein sequence ID" value="KAG0138982.1"/>
    <property type="molecule type" value="Genomic_DNA"/>
</dbReference>
<feature type="region of interest" description="Disordered" evidence="1">
    <location>
        <begin position="1"/>
        <end position="33"/>
    </location>
</feature>